<comment type="caution">
    <text evidence="2">The sequence shown here is derived from an EMBL/GenBank/DDBJ whole genome shotgun (WGS) entry which is preliminary data.</text>
</comment>
<evidence type="ECO:0000256" key="1">
    <source>
        <dbReference type="SAM" id="MobiDB-lite"/>
    </source>
</evidence>
<dbReference type="OrthoDB" id="3242676at2"/>
<reference evidence="2 3" key="1">
    <citation type="submission" date="2019-02" db="EMBL/GenBank/DDBJ databases">
        <title>Draft genome sequence of Amycolatopsis sp. 8-3EHSu isolated from roots of Suaeda maritima.</title>
        <authorList>
            <person name="Duangmal K."/>
            <person name="Chantavorakit T."/>
        </authorList>
    </citation>
    <scope>NUCLEOTIDE SEQUENCE [LARGE SCALE GENOMIC DNA]</scope>
    <source>
        <strain evidence="2 3">8-3EHSu</strain>
    </source>
</reference>
<sequence length="79" mass="9060">MDHGTPPPWSEDEINDLVLLIHDLDRDSRVGHNYEPDTRRDDPYEDEIADRGACPVLNLGDRPGWLTEDEDLTDGFLLE</sequence>
<feature type="compositionally biased region" description="Basic and acidic residues" evidence="1">
    <location>
        <begin position="28"/>
        <end position="42"/>
    </location>
</feature>
<name>A0A4Q7J344_9PSEU</name>
<dbReference type="AlphaFoldDB" id="A0A4Q7J344"/>
<feature type="region of interest" description="Disordered" evidence="1">
    <location>
        <begin position="59"/>
        <end position="79"/>
    </location>
</feature>
<dbReference type="Proteomes" id="UP000292003">
    <property type="component" value="Unassembled WGS sequence"/>
</dbReference>
<proteinExistence type="predicted"/>
<dbReference type="EMBL" id="SFCC01000014">
    <property type="protein sequence ID" value="RZQ61032.1"/>
    <property type="molecule type" value="Genomic_DNA"/>
</dbReference>
<evidence type="ECO:0000313" key="3">
    <source>
        <dbReference type="Proteomes" id="UP000292003"/>
    </source>
</evidence>
<keyword evidence="3" id="KW-1185">Reference proteome</keyword>
<feature type="region of interest" description="Disordered" evidence="1">
    <location>
        <begin position="28"/>
        <end position="47"/>
    </location>
</feature>
<evidence type="ECO:0000313" key="2">
    <source>
        <dbReference type="EMBL" id="RZQ61032.1"/>
    </source>
</evidence>
<dbReference type="RefSeq" id="WP_130478245.1">
    <property type="nucleotide sequence ID" value="NZ_SFCC01000014.1"/>
</dbReference>
<gene>
    <name evidence="2" type="ORF">EWH70_26590</name>
</gene>
<organism evidence="2 3">
    <name type="scientific">Amycolatopsis suaedae</name>
    <dbReference type="NCBI Taxonomy" id="2510978"/>
    <lineage>
        <taxon>Bacteria</taxon>
        <taxon>Bacillati</taxon>
        <taxon>Actinomycetota</taxon>
        <taxon>Actinomycetes</taxon>
        <taxon>Pseudonocardiales</taxon>
        <taxon>Pseudonocardiaceae</taxon>
        <taxon>Amycolatopsis</taxon>
    </lineage>
</organism>
<accession>A0A4Q7J344</accession>
<protein>
    <submittedName>
        <fullName evidence="2">Uncharacterized protein</fullName>
    </submittedName>
</protein>